<dbReference type="EMBL" id="FQVT01000003">
    <property type="protein sequence ID" value="SHF89778.1"/>
    <property type="molecule type" value="Genomic_DNA"/>
</dbReference>
<dbReference type="RefSeq" id="WP_072878030.1">
    <property type="nucleotide sequence ID" value="NZ_FQVT01000003.1"/>
</dbReference>
<evidence type="ECO:0008006" key="4">
    <source>
        <dbReference type="Google" id="ProtNLM"/>
    </source>
</evidence>
<dbReference type="PANTHER" id="PTHR34387:SF1">
    <property type="entry name" value="PERIPLASMIC IMMUNOGENIC PROTEIN"/>
    <property type="match status" value="1"/>
</dbReference>
<organism evidence="2 3">
    <name type="scientific">Salegentibacter echinorum</name>
    <dbReference type="NCBI Taxonomy" id="1073325"/>
    <lineage>
        <taxon>Bacteria</taxon>
        <taxon>Pseudomonadati</taxon>
        <taxon>Bacteroidota</taxon>
        <taxon>Flavobacteriia</taxon>
        <taxon>Flavobacteriales</taxon>
        <taxon>Flavobacteriaceae</taxon>
        <taxon>Salegentibacter</taxon>
    </lineage>
</organism>
<dbReference type="PANTHER" id="PTHR34387">
    <property type="entry name" value="SLR1258 PROTEIN"/>
    <property type="match status" value="1"/>
</dbReference>
<accession>A0A1M5FEB8</accession>
<dbReference type="InterPro" id="IPR052022">
    <property type="entry name" value="26kDa_periplasmic_antigen"/>
</dbReference>
<evidence type="ECO:0000313" key="3">
    <source>
        <dbReference type="Proteomes" id="UP000183945"/>
    </source>
</evidence>
<dbReference type="Gene3D" id="3.30.110.170">
    <property type="entry name" value="Protein of unknown function (DUF541), domain 1"/>
    <property type="match status" value="1"/>
</dbReference>
<feature type="signal peptide" evidence="1">
    <location>
        <begin position="1"/>
        <end position="18"/>
    </location>
</feature>
<gene>
    <name evidence="2" type="ORF">SAMN05444483_103152</name>
</gene>
<dbReference type="InterPro" id="IPR007497">
    <property type="entry name" value="SIMPL/DUF541"/>
</dbReference>
<evidence type="ECO:0000256" key="1">
    <source>
        <dbReference type="SAM" id="SignalP"/>
    </source>
</evidence>
<keyword evidence="3" id="KW-1185">Reference proteome</keyword>
<dbReference type="STRING" id="1073325.SAMN05444483_103152"/>
<dbReference type="Gene3D" id="3.30.70.2970">
    <property type="entry name" value="Protein of unknown function (DUF541), domain 2"/>
    <property type="match status" value="1"/>
</dbReference>
<protein>
    <recommendedName>
        <fullName evidence="4">DUF541 domain-containing protein</fullName>
    </recommendedName>
</protein>
<dbReference type="AlphaFoldDB" id="A0A1M5FEB8"/>
<reference evidence="3" key="1">
    <citation type="submission" date="2016-11" db="EMBL/GenBank/DDBJ databases">
        <authorList>
            <person name="Varghese N."/>
            <person name="Submissions S."/>
        </authorList>
    </citation>
    <scope>NUCLEOTIDE SEQUENCE [LARGE SCALE GENOMIC DNA]</scope>
    <source>
        <strain evidence="3">DSM 24579</strain>
    </source>
</reference>
<dbReference type="GO" id="GO:0006974">
    <property type="term" value="P:DNA damage response"/>
    <property type="evidence" value="ECO:0007669"/>
    <property type="project" value="TreeGrafter"/>
</dbReference>
<proteinExistence type="predicted"/>
<feature type="chain" id="PRO_5013155262" description="DUF541 domain-containing protein" evidence="1">
    <location>
        <begin position="19"/>
        <end position="231"/>
    </location>
</feature>
<dbReference type="OrthoDB" id="6021921at2"/>
<keyword evidence="1" id="KW-0732">Signal</keyword>
<dbReference type="Pfam" id="PF04402">
    <property type="entry name" value="SIMPL"/>
    <property type="match status" value="1"/>
</dbReference>
<dbReference type="Proteomes" id="UP000183945">
    <property type="component" value="Unassembled WGS sequence"/>
</dbReference>
<sequence>MKKIILLMAVITGLGMQAQSENSKPGIHVTGEGKVNVTPDKVTIKSQIEHEGNSATSVKQQNDEVVNKVIKFLKAEGLAEKNINTDYINLNKRYNYKDKTYTYVASQAISITLEDIAKYEMIMKGLLENGLNGINGVTFESSEIEKHKAEARRKAVLNAKSRAETLAAPLNQKVGKAYIISEVGNNYHQPVYRMMEMKASSDSSGQQQQTIAPGEMEISVKVNITFQLLME</sequence>
<name>A0A1M5FEB8_SALEC</name>
<evidence type="ECO:0000313" key="2">
    <source>
        <dbReference type="EMBL" id="SHF89778.1"/>
    </source>
</evidence>